<dbReference type="PROSITE" id="PS50011">
    <property type="entry name" value="PROTEIN_KINASE_DOM"/>
    <property type="match status" value="1"/>
</dbReference>
<name>A0AAW1X1E1_RUBAR</name>
<gene>
    <name evidence="11" type="ORF">M0R45_027153</name>
</gene>
<dbReference type="InterPro" id="IPR051420">
    <property type="entry name" value="Ser_Thr_Kinases_DiverseReg"/>
</dbReference>
<keyword evidence="4" id="KW-0547">Nucleotide-binding</keyword>
<keyword evidence="9" id="KW-0472">Membrane</keyword>
<dbReference type="PANTHER" id="PTHR48005:SF16">
    <property type="entry name" value="MDIS1-INTERACTING RECEPTOR LIKE KINASE 2-LIKE ISOFORM X1"/>
    <property type="match status" value="1"/>
</dbReference>
<comment type="catalytic activity">
    <reaction evidence="7">
        <text>L-threonyl-[protein] + ATP = O-phospho-L-threonyl-[protein] + ADP + H(+)</text>
        <dbReference type="Rhea" id="RHEA:46608"/>
        <dbReference type="Rhea" id="RHEA-COMP:11060"/>
        <dbReference type="Rhea" id="RHEA-COMP:11605"/>
        <dbReference type="ChEBI" id="CHEBI:15378"/>
        <dbReference type="ChEBI" id="CHEBI:30013"/>
        <dbReference type="ChEBI" id="CHEBI:30616"/>
        <dbReference type="ChEBI" id="CHEBI:61977"/>
        <dbReference type="ChEBI" id="CHEBI:456216"/>
        <dbReference type="EC" id="2.7.11.1"/>
    </reaction>
</comment>
<evidence type="ECO:0000256" key="7">
    <source>
        <dbReference type="ARBA" id="ARBA00047899"/>
    </source>
</evidence>
<evidence type="ECO:0000313" key="12">
    <source>
        <dbReference type="Proteomes" id="UP001457282"/>
    </source>
</evidence>
<feature type="transmembrane region" description="Helical" evidence="9">
    <location>
        <begin position="238"/>
        <end position="260"/>
    </location>
</feature>
<evidence type="ECO:0000256" key="2">
    <source>
        <dbReference type="ARBA" id="ARBA00022527"/>
    </source>
</evidence>
<dbReference type="GO" id="GO:0005524">
    <property type="term" value="F:ATP binding"/>
    <property type="evidence" value="ECO:0007669"/>
    <property type="project" value="UniProtKB-KW"/>
</dbReference>
<dbReference type="PROSITE" id="PS00109">
    <property type="entry name" value="PROTEIN_KINASE_TYR"/>
    <property type="match status" value="1"/>
</dbReference>
<dbReference type="InterPro" id="IPR011009">
    <property type="entry name" value="Kinase-like_dom_sf"/>
</dbReference>
<dbReference type="InterPro" id="IPR000719">
    <property type="entry name" value="Prot_kinase_dom"/>
</dbReference>
<dbReference type="Proteomes" id="UP001457282">
    <property type="component" value="Unassembled WGS sequence"/>
</dbReference>
<evidence type="ECO:0000256" key="6">
    <source>
        <dbReference type="ARBA" id="ARBA00022840"/>
    </source>
</evidence>
<dbReference type="PANTHER" id="PTHR48005">
    <property type="entry name" value="LEUCINE RICH REPEAT KINASE 2"/>
    <property type="match status" value="1"/>
</dbReference>
<proteinExistence type="predicted"/>
<evidence type="ECO:0000256" key="4">
    <source>
        <dbReference type="ARBA" id="ARBA00022741"/>
    </source>
</evidence>
<protein>
    <recommendedName>
        <fullName evidence="1">non-specific serine/threonine protein kinase</fullName>
        <ecNumber evidence="1">2.7.11.1</ecNumber>
    </recommendedName>
</protein>
<keyword evidence="5" id="KW-0418">Kinase</keyword>
<evidence type="ECO:0000256" key="9">
    <source>
        <dbReference type="SAM" id="Phobius"/>
    </source>
</evidence>
<accession>A0AAW1X1E1</accession>
<dbReference type="Pfam" id="PF07173">
    <property type="entry name" value="GRDP-like"/>
    <property type="match status" value="1"/>
</dbReference>
<evidence type="ECO:0000256" key="3">
    <source>
        <dbReference type="ARBA" id="ARBA00022679"/>
    </source>
</evidence>
<evidence type="ECO:0000259" key="10">
    <source>
        <dbReference type="PROSITE" id="PS50011"/>
    </source>
</evidence>
<evidence type="ECO:0000313" key="11">
    <source>
        <dbReference type="EMBL" id="KAK9930096.1"/>
    </source>
</evidence>
<feature type="domain" description="Protein kinase" evidence="10">
    <location>
        <begin position="1"/>
        <end position="145"/>
    </location>
</feature>
<dbReference type="AlphaFoldDB" id="A0AAW1X1E1"/>
<keyword evidence="12" id="KW-1185">Reference proteome</keyword>
<dbReference type="EC" id="2.7.11.1" evidence="1"/>
<dbReference type="GO" id="GO:0004674">
    <property type="term" value="F:protein serine/threonine kinase activity"/>
    <property type="evidence" value="ECO:0007669"/>
    <property type="project" value="UniProtKB-KW"/>
</dbReference>
<dbReference type="Gene3D" id="1.10.510.10">
    <property type="entry name" value="Transferase(Phosphotransferase) domain 1"/>
    <property type="match status" value="1"/>
</dbReference>
<comment type="caution">
    <text evidence="11">The sequence shown here is derived from an EMBL/GenBank/DDBJ whole genome shotgun (WGS) entry which is preliminary data.</text>
</comment>
<keyword evidence="3" id="KW-0808">Transferase</keyword>
<keyword evidence="6" id="KW-0067">ATP-binding</keyword>
<organism evidence="11 12">
    <name type="scientific">Rubus argutus</name>
    <name type="common">Southern blackberry</name>
    <dbReference type="NCBI Taxonomy" id="59490"/>
    <lineage>
        <taxon>Eukaryota</taxon>
        <taxon>Viridiplantae</taxon>
        <taxon>Streptophyta</taxon>
        <taxon>Embryophyta</taxon>
        <taxon>Tracheophyta</taxon>
        <taxon>Spermatophyta</taxon>
        <taxon>Magnoliopsida</taxon>
        <taxon>eudicotyledons</taxon>
        <taxon>Gunneridae</taxon>
        <taxon>Pentapetalae</taxon>
        <taxon>rosids</taxon>
        <taxon>fabids</taxon>
        <taxon>Rosales</taxon>
        <taxon>Rosaceae</taxon>
        <taxon>Rosoideae</taxon>
        <taxon>Rosoideae incertae sedis</taxon>
        <taxon>Rubus</taxon>
    </lineage>
</organism>
<dbReference type="Pfam" id="PF00069">
    <property type="entry name" value="Pkinase"/>
    <property type="match status" value="1"/>
</dbReference>
<dbReference type="SUPFAM" id="SSF56112">
    <property type="entry name" value="Protein kinase-like (PK-like)"/>
    <property type="match status" value="1"/>
</dbReference>
<evidence type="ECO:0000256" key="5">
    <source>
        <dbReference type="ARBA" id="ARBA00022777"/>
    </source>
</evidence>
<keyword evidence="2" id="KW-0723">Serine/threonine-protein kinase</keyword>
<comment type="catalytic activity">
    <reaction evidence="8">
        <text>L-seryl-[protein] + ATP = O-phospho-L-seryl-[protein] + ADP + H(+)</text>
        <dbReference type="Rhea" id="RHEA:17989"/>
        <dbReference type="Rhea" id="RHEA-COMP:9863"/>
        <dbReference type="Rhea" id="RHEA-COMP:11604"/>
        <dbReference type="ChEBI" id="CHEBI:15378"/>
        <dbReference type="ChEBI" id="CHEBI:29999"/>
        <dbReference type="ChEBI" id="CHEBI:30616"/>
        <dbReference type="ChEBI" id="CHEBI:83421"/>
        <dbReference type="ChEBI" id="CHEBI:456216"/>
        <dbReference type="EC" id="2.7.11.1"/>
    </reaction>
</comment>
<evidence type="ECO:0000256" key="8">
    <source>
        <dbReference type="ARBA" id="ARBA00048679"/>
    </source>
</evidence>
<dbReference type="EMBL" id="JBEDUW010000005">
    <property type="protein sequence ID" value="KAK9930096.1"/>
    <property type="molecule type" value="Genomic_DNA"/>
</dbReference>
<evidence type="ECO:0000256" key="1">
    <source>
        <dbReference type="ARBA" id="ARBA00012513"/>
    </source>
</evidence>
<dbReference type="InterPro" id="IPR008266">
    <property type="entry name" value="Tyr_kinase_AS"/>
</dbReference>
<dbReference type="InterPro" id="IPR009836">
    <property type="entry name" value="GRDP-like"/>
</dbReference>
<reference evidence="11 12" key="1">
    <citation type="journal article" date="2023" name="G3 (Bethesda)">
        <title>A chromosome-length genome assembly and annotation of blackberry (Rubus argutus, cv. 'Hillquist').</title>
        <authorList>
            <person name="Bruna T."/>
            <person name="Aryal R."/>
            <person name="Dudchenko O."/>
            <person name="Sargent D.J."/>
            <person name="Mead D."/>
            <person name="Buti M."/>
            <person name="Cavallini A."/>
            <person name="Hytonen T."/>
            <person name="Andres J."/>
            <person name="Pham M."/>
            <person name="Weisz D."/>
            <person name="Mascagni F."/>
            <person name="Usai G."/>
            <person name="Natali L."/>
            <person name="Bassil N."/>
            <person name="Fernandez G.E."/>
            <person name="Lomsadze A."/>
            <person name="Armour M."/>
            <person name="Olukolu B."/>
            <person name="Poorten T."/>
            <person name="Britton C."/>
            <person name="Davik J."/>
            <person name="Ashrafi H."/>
            <person name="Aiden E.L."/>
            <person name="Borodovsky M."/>
            <person name="Worthington M."/>
        </authorList>
    </citation>
    <scope>NUCLEOTIDE SEQUENCE [LARGE SCALE GENOMIC DNA]</scope>
    <source>
        <strain evidence="11">PI 553951</strain>
    </source>
</reference>
<keyword evidence="9" id="KW-0812">Transmembrane</keyword>
<sequence length="265" mass="29788">MHHDCMPPIVHRDISSKNILLDSEYEACVSDFGTAKFLNPDSANWTACAGTLGYVAPELAYTMEVNEKCDVYSFGVLALETIMGRHPGDLISSLSSGVFLGRNGDEAQVEWAEAQKIVICKDLVAAAKQQLQFLAVVDRNRHLYNALLCTRQFTGTNIVDFPCLLDILNLLNPVRYATDCETLYGTILDNRNIRQIPFFYQIFRAYVKDNLFLKEAVARYKGFLHLIRGAGRCLLIDFVFRLMTLTSSGIVTNCILLLTAKMLRQ</sequence>
<keyword evidence="9" id="KW-1133">Transmembrane helix</keyword>